<dbReference type="GO" id="GO:0007160">
    <property type="term" value="P:cell-matrix adhesion"/>
    <property type="evidence" value="ECO:0007669"/>
    <property type="project" value="TreeGrafter"/>
</dbReference>
<dbReference type="InterPro" id="IPR051950">
    <property type="entry name" value="Dev_reg/Prot_inhib"/>
</dbReference>
<dbReference type="Pfam" id="PF02822">
    <property type="entry name" value="Antistasin"/>
    <property type="match status" value="1"/>
</dbReference>
<evidence type="ECO:0000313" key="12">
    <source>
        <dbReference type="EMBL" id="CAF3515347.1"/>
    </source>
</evidence>
<dbReference type="EMBL" id="CAJOAX010000122">
    <property type="protein sequence ID" value="CAF3515347.1"/>
    <property type="molecule type" value="Genomic_DNA"/>
</dbReference>
<sequence>MFSFFSIIFIIFTIIVKSYGNPVYNINNITDVDNSDSQSNVLCNENDLLTDNNNLFELLNTDRYWFVLARSKFIYDEQTWNNVLMQTSTTMNDTIYLEFIRENSNGSCVNSQKGQIVSNTKPNRVSVYWSNEKGFLEMIFIDEAMIHFMLCYSIELNQTDVCVHNQSEHFVIQNNEQKHGNDTMLWLKSHCSSINPDDFIVNDNPKKCVPVAFQPEVVESDTVEQPAETSSQNIFETTYLRVIEQEIVTVTPMPEFDFTTRTNRTNRLEVLEEYYNNVTTNSTNENQLEETIPMKTKQIVALTMNTSSSEQSNQTNLTSVEQKEPVANETVDREAPVFVLDKAVMTETTTDVLPDNPKTTQSFSTRLLGKNESTDVNMHTTTVVNPATVSVSSTIEKEILNKSMTSLHVEDSTMLVNTDYERSTTIVETIIELTTTETTTSTTTVSADCPVLKDCPFDYCTFARKFDIHGCPTCNCIQANKSNIICPTLTCQECLYGHYTDPYGCPICQCQNRPYPPLGERCPQLNCEPCYFGTVKDEYNCDTCVCIRPNSQECPVLNCTFGSCKYGSVKDEDDCPTCDCLLPTINTTEVNCSTPVSCPPCHLGYVTDADGCQTCQCKFRGSAPCVSISSNCQCEYGSYLNSDGCETCSCLPDPNSASRQACWELMNEAKFYNASGPKCSSDGSFYARQCDISQMKCWCVTPTGIRINGFESKPEENVNCGCAVELYQVSSLRMIGHHLLCLLNGNYAPIQCDGRYCSCVDENGKLIGPTVSIQNRDQLRCVGVYQQLHPERFLLHRAIIEQSNGTSFPYGISSSLCLTHLEQVRNAKVIDDHILIPVCDANGLYASVQCDQSERYCWCVDKKTGVEMDGTRRLNARPNYEMYNGLNDRIWAINRVEANAKSGIKRQQIFPKKVMIWLGVCSEGATPLIIFDEGTLDHERHIKEVVPVAKKIWR</sequence>
<dbReference type="PANTHER" id="PTHR12352">
    <property type="entry name" value="SECRETED MODULAR CALCIUM-BINDING PROTEIN"/>
    <property type="match status" value="1"/>
</dbReference>
<evidence type="ECO:0000256" key="3">
    <source>
        <dbReference type="ARBA" id="ARBA00022690"/>
    </source>
</evidence>
<dbReference type="PROSITE" id="PS51252">
    <property type="entry name" value="ANTISTASIN"/>
    <property type="match status" value="1"/>
</dbReference>
<feature type="region of interest" description="Disordered" evidence="8">
    <location>
        <begin position="306"/>
        <end position="329"/>
    </location>
</feature>
<evidence type="ECO:0000256" key="9">
    <source>
        <dbReference type="SAM" id="SignalP"/>
    </source>
</evidence>
<evidence type="ECO:0000256" key="5">
    <source>
        <dbReference type="ARBA" id="ARBA00022900"/>
    </source>
</evidence>
<dbReference type="PROSITE" id="PS51162">
    <property type="entry name" value="THYROGLOBULIN_1_2"/>
    <property type="match status" value="3"/>
</dbReference>
<dbReference type="GO" id="GO:0005615">
    <property type="term" value="C:extracellular space"/>
    <property type="evidence" value="ECO:0007669"/>
    <property type="project" value="TreeGrafter"/>
</dbReference>
<dbReference type="Gene3D" id="4.10.800.10">
    <property type="entry name" value="Thyroglobulin type-1"/>
    <property type="match status" value="3"/>
</dbReference>
<comment type="caution">
    <text evidence="12">The sequence shown here is derived from an EMBL/GenBank/DDBJ whole genome shotgun (WGS) entry which is preliminary data.</text>
</comment>
<evidence type="ECO:0000256" key="8">
    <source>
        <dbReference type="SAM" id="MobiDB-lite"/>
    </source>
</evidence>
<feature type="disulfide bond" evidence="7">
    <location>
        <begin position="850"/>
        <end position="857"/>
    </location>
</feature>
<dbReference type="Gene3D" id="2.10.22.10">
    <property type="entry name" value="Antistasin, domain 1"/>
    <property type="match status" value="1"/>
</dbReference>
<evidence type="ECO:0000256" key="7">
    <source>
        <dbReference type="PROSITE-ProRule" id="PRU00500"/>
    </source>
</evidence>
<evidence type="ECO:0000313" key="13">
    <source>
        <dbReference type="Proteomes" id="UP000663823"/>
    </source>
</evidence>
<dbReference type="InterPro" id="IPR036857">
    <property type="entry name" value="Thyroglobulin_1_sf"/>
</dbReference>
<accession>A0A818HXU8</accession>
<organism evidence="12 13">
    <name type="scientific">Rotaria sordida</name>
    <dbReference type="NCBI Taxonomy" id="392033"/>
    <lineage>
        <taxon>Eukaryota</taxon>
        <taxon>Metazoa</taxon>
        <taxon>Spiralia</taxon>
        <taxon>Gnathifera</taxon>
        <taxon>Rotifera</taxon>
        <taxon>Eurotatoria</taxon>
        <taxon>Bdelloidea</taxon>
        <taxon>Philodinida</taxon>
        <taxon>Philodinidae</taxon>
        <taxon>Rotaria</taxon>
    </lineage>
</organism>
<evidence type="ECO:0000256" key="2">
    <source>
        <dbReference type="ARBA" id="ARBA00022525"/>
    </source>
</evidence>
<feature type="domain" description="Thyroglobulin type-1" evidence="10">
    <location>
        <begin position="814"/>
        <end position="880"/>
    </location>
</feature>
<reference evidence="12" key="1">
    <citation type="submission" date="2021-02" db="EMBL/GenBank/DDBJ databases">
        <authorList>
            <person name="Nowell W R."/>
        </authorList>
    </citation>
    <scope>NUCLEOTIDE SEQUENCE</scope>
</reference>
<evidence type="ECO:0000259" key="10">
    <source>
        <dbReference type="PROSITE" id="PS51162"/>
    </source>
</evidence>
<keyword evidence="6 7" id="KW-1015">Disulfide bond</keyword>
<feature type="compositionally biased region" description="Low complexity" evidence="8">
    <location>
        <begin position="306"/>
        <end position="319"/>
    </location>
</feature>
<protein>
    <recommendedName>
        <fullName evidence="14">Thyroglobulin</fullName>
    </recommendedName>
</protein>
<name>A0A818HXU8_9BILA</name>
<comment type="caution">
    <text evidence="7">Lacks conserved residue(s) required for the propagation of feature annotation.</text>
</comment>
<feature type="domain" description="Antistasin-like" evidence="11">
    <location>
        <begin position="481"/>
        <end position="510"/>
    </location>
</feature>
<keyword evidence="4" id="KW-0677">Repeat</keyword>
<dbReference type="AlphaFoldDB" id="A0A818HXU8"/>
<dbReference type="SUPFAM" id="SSF57610">
    <property type="entry name" value="Thyroglobulin type-1 domain"/>
    <property type="match status" value="3"/>
</dbReference>
<dbReference type="GO" id="GO:0004867">
    <property type="term" value="F:serine-type endopeptidase inhibitor activity"/>
    <property type="evidence" value="ECO:0007669"/>
    <property type="project" value="UniProtKB-KW"/>
</dbReference>
<keyword evidence="2" id="KW-0964">Secreted</keyword>
<feature type="signal peptide" evidence="9">
    <location>
        <begin position="1"/>
        <end position="20"/>
    </location>
</feature>
<keyword evidence="3" id="KW-0646">Protease inhibitor</keyword>
<evidence type="ECO:0000256" key="4">
    <source>
        <dbReference type="ARBA" id="ARBA00022737"/>
    </source>
</evidence>
<dbReference type="GO" id="GO:0005604">
    <property type="term" value="C:basement membrane"/>
    <property type="evidence" value="ECO:0007669"/>
    <property type="project" value="TreeGrafter"/>
</dbReference>
<feature type="chain" id="PRO_5032882493" description="Thyroglobulin" evidence="9">
    <location>
        <begin position="21"/>
        <end position="954"/>
    </location>
</feature>
<dbReference type="CDD" id="cd00191">
    <property type="entry name" value="TY"/>
    <property type="match status" value="2"/>
</dbReference>
<gene>
    <name evidence="12" type="ORF">OTI717_LOCUS2502</name>
</gene>
<evidence type="ECO:0000256" key="1">
    <source>
        <dbReference type="ARBA" id="ARBA00004613"/>
    </source>
</evidence>
<dbReference type="InterPro" id="IPR004094">
    <property type="entry name" value="Antistasin-like"/>
</dbReference>
<dbReference type="InterPro" id="IPR000716">
    <property type="entry name" value="Thyroglobulin_1"/>
</dbReference>
<dbReference type="PANTHER" id="PTHR12352:SF3">
    <property type="entry name" value="NIDOGEN-2"/>
    <property type="match status" value="1"/>
</dbReference>
<keyword evidence="9" id="KW-0732">Signal</keyword>
<evidence type="ECO:0008006" key="14">
    <source>
        <dbReference type="Google" id="ProtNLM"/>
    </source>
</evidence>
<proteinExistence type="predicted"/>
<feature type="domain" description="Thyroglobulin type-1" evidence="10">
    <location>
        <begin position="659"/>
        <end position="720"/>
    </location>
</feature>
<dbReference type="SMART" id="SM00211">
    <property type="entry name" value="TY"/>
    <property type="match status" value="3"/>
</dbReference>
<dbReference type="Pfam" id="PF00086">
    <property type="entry name" value="Thyroglobulin_1"/>
    <property type="match status" value="3"/>
</dbReference>
<comment type="subcellular location">
    <subcellularLocation>
        <location evidence="1">Secreted</location>
    </subcellularLocation>
</comment>
<feature type="domain" description="Thyroglobulin type-1" evidence="10">
    <location>
        <begin position="741"/>
        <end position="781"/>
    </location>
</feature>
<evidence type="ECO:0000259" key="11">
    <source>
        <dbReference type="PROSITE" id="PS51252"/>
    </source>
</evidence>
<keyword evidence="5" id="KW-0722">Serine protease inhibitor</keyword>
<feature type="disulfide bond" evidence="7">
    <location>
        <begin position="690"/>
        <end position="697"/>
    </location>
</feature>
<dbReference type="Proteomes" id="UP000663823">
    <property type="component" value="Unassembled WGS sequence"/>
</dbReference>
<evidence type="ECO:0000256" key="6">
    <source>
        <dbReference type="ARBA" id="ARBA00023157"/>
    </source>
</evidence>